<dbReference type="AlphaFoldDB" id="A0A4Q0YRZ8"/>
<accession>A0A4Q0YRZ8</accession>
<feature type="signal peptide" evidence="2">
    <location>
        <begin position="1"/>
        <end position="20"/>
    </location>
</feature>
<dbReference type="RefSeq" id="WP_129121651.1">
    <property type="nucleotide sequence ID" value="NZ_PEIB01000005.1"/>
</dbReference>
<proteinExistence type="predicted"/>
<evidence type="ECO:0000256" key="2">
    <source>
        <dbReference type="SAM" id="SignalP"/>
    </source>
</evidence>
<keyword evidence="5" id="KW-1185">Reference proteome</keyword>
<gene>
    <name evidence="4" type="ORF">CS022_06810</name>
</gene>
<evidence type="ECO:0000313" key="5">
    <source>
        <dbReference type="Proteomes" id="UP000290287"/>
    </source>
</evidence>
<feature type="domain" description="DUF4174" evidence="3">
    <location>
        <begin position="34"/>
        <end position="140"/>
    </location>
</feature>
<keyword evidence="1 2" id="KW-0732">Signal</keyword>
<organism evidence="4 5">
    <name type="scientific">Veronia nyctiphanis</name>
    <dbReference type="NCBI Taxonomy" id="1278244"/>
    <lineage>
        <taxon>Bacteria</taxon>
        <taxon>Pseudomonadati</taxon>
        <taxon>Pseudomonadota</taxon>
        <taxon>Gammaproteobacteria</taxon>
        <taxon>Vibrionales</taxon>
        <taxon>Vibrionaceae</taxon>
        <taxon>Veronia</taxon>
    </lineage>
</organism>
<name>A0A4Q0YRZ8_9GAMM</name>
<dbReference type="OrthoDB" id="5893017at2"/>
<feature type="chain" id="PRO_5020260531" description="DUF4174 domain-containing protein" evidence="2">
    <location>
        <begin position="21"/>
        <end position="150"/>
    </location>
</feature>
<evidence type="ECO:0000259" key="3">
    <source>
        <dbReference type="Pfam" id="PF13778"/>
    </source>
</evidence>
<evidence type="ECO:0000313" key="4">
    <source>
        <dbReference type="EMBL" id="RXJ73977.1"/>
    </source>
</evidence>
<dbReference type="EMBL" id="PEIB01000005">
    <property type="protein sequence ID" value="RXJ73977.1"/>
    <property type="molecule type" value="Genomic_DNA"/>
</dbReference>
<reference evidence="4 5" key="1">
    <citation type="submission" date="2017-10" db="EMBL/GenBank/DDBJ databases">
        <title>Nyctiphanis sp. nov., isolated from the stomach of the euphausiid Nyctiphanes simplex (Hansen, 1911) in the Gulf of California.</title>
        <authorList>
            <person name="Gomez-Gil B."/>
            <person name="Aguilar-Mendez M."/>
            <person name="Lopez-Cortes A."/>
            <person name="Gomez-Gutierrez J."/>
            <person name="Roque A."/>
            <person name="Lang E."/>
            <person name="Gonzalez-Castillo A."/>
        </authorList>
    </citation>
    <scope>NUCLEOTIDE SEQUENCE [LARGE SCALE GENOMIC DNA]</scope>
    <source>
        <strain evidence="4 5">CAIM 600</strain>
    </source>
</reference>
<dbReference type="Pfam" id="PF13778">
    <property type="entry name" value="DUF4174"/>
    <property type="match status" value="1"/>
</dbReference>
<dbReference type="InterPro" id="IPR025232">
    <property type="entry name" value="DUF4174"/>
</dbReference>
<comment type="caution">
    <text evidence="4">The sequence shown here is derived from an EMBL/GenBank/DDBJ whole genome shotgun (WGS) entry which is preliminary data.</text>
</comment>
<evidence type="ECO:0000256" key="1">
    <source>
        <dbReference type="ARBA" id="ARBA00022729"/>
    </source>
</evidence>
<protein>
    <recommendedName>
        <fullName evidence="3">DUF4174 domain-containing protein</fullName>
    </recommendedName>
</protein>
<sequence>MKQTYLLCLLLMALAPASQAYPEYSNNWAGSMAHRSVLFFAPSHDNFVERFLYETRFHTCELNDRQVLTLVVTEDGKTFPAENGLSFNFDALAKYYSIPKGTHTAILIGKDGGEKHRWGAETDWKYISDLIDTMPMRQREVAGRISPCQV</sequence>
<dbReference type="Proteomes" id="UP000290287">
    <property type="component" value="Unassembled WGS sequence"/>
</dbReference>